<name>A0A0S7BSF5_9BACT</name>
<proteinExistence type="predicted"/>
<dbReference type="EMBL" id="DF968182">
    <property type="protein sequence ID" value="GAP43357.1"/>
    <property type="molecule type" value="Genomic_DNA"/>
</dbReference>
<gene>
    <name evidence="1" type="ORF">TBC1_111510</name>
</gene>
<evidence type="ECO:0000313" key="1">
    <source>
        <dbReference type="EMBL" id="GAP43357.1"/>
    </source>
</evidence>
<organism evidence="1">
    <name type="scientific">Lentimicrobium saccharophilum</name>
    <dbReference type="NCBI Taxonomy" id="1678841"/>
    <lineage>
        <taxon>Bacteria</taxon>
        <taxon>Pseudomonadati</taxon>
        <taxon>Bacteroidota</taxon>
        <taxon>Bacteroidia</taxon>
        <taxon>Bacteroidales</taxon>
        <taxon>Lentimicrobiaceae</taxon>
        <taxon>Lentimicrobium</taxon>
    </lineage>
</organism>
<dbReference type="RefSeq" id="WP_137305512.1">
    <property type="nucleotide sequence ID" value="NZ_DF968182.1"/>
</dbReference>
<dbReference type="Proteomes" id="UP000053091">
    <property type="component" value="Unassembled WGS sequence"/>
</dbReference>
<reference evidence="1" key="1">
    <citation type="journal article" date="2015" name="Genome Announc.">
        <title>Draft Genome Sequence of Bacteroidales Strain TBC1, a Novel Isolate from a Methanogenic Wastewater Treatment System.</title>
        <authorList>
            <person name="Tourlousse D.M."/>
            <person name="Matsuura N."/>
            <person name="Sun L."/>
            <person name="Toyonaga M."/>
            <person name="Kuroda K."/>
            <person name="Ohashi A."/>
            <person name="Cruz R."/>
            <person name="Yamaguchi T."/>
            <person name="Sekiguchi Y."/>
        </authorList>
    </citation>
    <scope>NUCLEOTIDE SEQUENCE [LARGE SCALE GENOMIC DNA]</scope>
    <source>
        <strain evidence="1">TBC1</strain>
    </source>
</reference>
<sequence>MRSSKKREIEIIICQLLTKCICHKGFSGYSSLLARSNFHVSGQGNAPQTLTAHTLDRYAQIKRMRTLLILIAIILASCTSKTYLEKAENEINENIDKRLTINNSNFNKELEVYFENYLSSNHIVSKNEDKGLIYYNYLKFVPDHGGGLNKIINDSLTAKIKKELEFIGLDSENGIQKLFYETVKPVVEKYHDKFKAEEFNDELIHGIAVNDPNVELNMIVIINGLLKKYDSSDFNRPFLQKFVLLLVFVQLELNE</sequence>
<accession>A0A0S7BSF5</accession>
<evidence type="ECO:0000313" key="2">
    <source>
        <dbReference type="Proteomes" id="UP000053091"/>
    </source>
</evidence>
<protein>
    <submittedName>
        <fullName evidence="1">Uncharacterized protein</fullName>
    </submittedName>
</protein>
<dbReference type="AlphaFoldDB" id="A0A0S7BSF5"/>
<keyword evidence="2" id="KW-1185">Reference proteome</keyword>
<dbReference type="STRING" id="1678841.TBC1_111510"/>